<evidence type="ECO:0000259" key="2">
    <source>
        <dbReference type="PROSITE" id="PS51837"/>
    </source>
</evidence>
<dbReference type="InterPro" id="IPR006629">
    <property type="entry name" value="LITAF"/>
</dbReference>
<name>A0A9W8LIW9_9FUNG</name>
<evidence type="ECO:0000313" key="4">
    <source>
        <dbReference type="Proteomes" id="UP001140217"/>
    </source>
</evidence>
<feature type="region of interest" description="Disordered" evidence="1">
    <location>
        <begin position="69"/>
        <end position="241"/>
    </location>
</feature>
<dbReference type="EMBL" id="JANBUL010000117">
    <property type="protein sequence ID" value="KAJ2781023.1"/>
    <property type="molecule type" value="Genomic_DNA"/>
</dbReference>
<evidence type="ECO:0000313" key="3">
    <source>
        <dbReference type="EMBL" id="KAJ2781023.1"/>
    </source>
</evidence>
<proteinExistence type="predicted"/>
<dbReference type="Proteomes" id="UP001140217">
    <property type="component" value="Unassembled WGS sequence"/>
</dbReference>
<dbReference type="Pfam" id="PF10601">
    <property type="entry name" value="zf-LITAF-like"/>
    <property type="match status" value="1"/>
</dbReference>
<comment type="caution">
    <text evidence="3">The sequence shown here is derived from an EMBL/GenBank/DDBJ whole genome shotgun (WGS) entry which is preliminary data.</text>
</comment>
<keyword evidence="4" id="KW-1185">Reference proteome</keyword>
<evidence type="ECO:0000256" key="1">
    <source>
        <dbReference type="SAM" id="MobiDB-lite"/>
    </source>
</evidence>
<feature type="compositionally biased region" description="Low complexity" evidence="1">
    <location>
        <begin position="161"/>
        <end position="198"/>
    </location>
</feature>
<organism evidence="3 4">
    <name type="scientific">Coemansia javaensis</name>
    <dbReference type="NCBI Taxonomy" id="2761396"/>
    <lineage>
        <taxon>Eukaryota</taxon>
        <taxon>Fungi</taxon>
        <taxon>Fungi incertae sedis</taxon>
        <taxon>Zoopagomycota</taxon>
        <taxon>Kickxellomycotina</taxon>
        <taxon>Kickxellomycetes</taxon>
        <taxon>Kickxellales</taxon>
        <taxon>Kickxellaceae</taxon>
        <taxon>Coemansia</taxon>
    </lineage>
</organism>
<dbReference type="SMART" id="SM00714">
    <property type="entry name" value="LITAF"/>
    <property type="match status" value="1"/>
</dbReference>
<gene>
    <name evidence="3" type="ORF">H4R18_003117</name>
</gene>
<dbReference type="OrthoDB" id="5554442at2759"/>
<sequence length="425" mass="45998">MDLVKASGKSRPVGKLKKAFKSSAFIPANWDVARHGPTVVGMLCEVVMTLDRQRMNAHMQNVDLTHHLQRHGLQSPPPTSRPERTRPHSSGRHKSSSSRPHKSSSAAAKPHKSSSSRPHDSAARPHKSSSAKPRPSSSRPHGSSSTPHVPASKPHVSSSKPHASASRPQASSSRPPASSSRPHASSSRPHVSSSSRPHASTKQHTRTRSLGGDWDHDRARDAHLDGPPHASAYDGFYAPGPTPAGPYSQQYAQTGHTYHYNQGGYAQEYDQSFATLHDHERDLSRSMSRAQISDCSASRASRYSATDHDERVTIIDDQHSIFTRATLDRPLPRGTRVATGSTPIATTCPQCQQDIMTVIKRHTGAKNVAATVAVAAAGVAINAPATLLPLALTVLELGTLKRKVHHCPYCDYKMGKHVTVTIPRE</sequence>
<dbReference type="PROSITE" id="PS51837">
    <property type="entry name" value="LITAF"/>
    <property type="match status" value="1"/>
</dbReference>
<protein>
    <recommendedName>
        <fullName evidence="2">LITAF domain-containing protein</fullName>
    </recommendedName>
</protein>
<reference evidence="3" key="1">
    <citation type="submission" date="2022-07" db="EMBL/GenBank/DDBJ databases">
        <title>Phylogenomic reconstructions and comparative analyses of Kickxellomycotina fungi.</title>
        <authorList>
            <person name="Reynolds N.K."/>
            <person name="Stajich J.E."/>
            <person name="Barry K."/>
            <person name="Grigoriev I.V."/>
            <person name="Crous P."/>
            <person name="Smith M.E."/>
        </authorList>
    </citation>
    <scope>NUCLEOTIDE SEQUENCE</scope>
    <source>
        <strain evidence="3">NBRC 105414</strain>
    </source>
</reference>
<feature type="compositionally biased region" description="Low complexity" evidence="1">
    <location>
        <begin position="130"/>
        <end position="148"/>
    </location>
</feature>
<feature type="compositionally biased region" description="Basic and acidic residues" evidence="1">
    <location>
        <begin position="213"/>
        <end position="226"/>
    </location>
</feature>
<feature type="compositionally biased region" description="Basic residues" evidence="1">
    <location>
        <begin position="87"/>
        <end position="102"/>
    </location>
</feature>
<feature type="domain" description="LITAF" evidence="2">
    <location>
        <begin position="327"/>
        <end position="419"/>
    </location>
</feature>
<accession>A0A9W8LIW9</accession>
<dbReference type="AlphaFoldDB" id="A0A9W8LIW9"/>